<feature type="compositionally biased region" description="Polar residues" evidence="1">
    <location>
        <begin position="223"/>
        <end position="232"/>
    </location>
</feature>
<accession>A0A9P6W4P1</accession>
<sequence>MSETSPRLPLLAPPRPSFPARFDTSDRPPEASSSTAPWPEEARDEEETPSAPGGEDRGQVTWQIKTDKELHLDRLEARLQQLRADSPSDLPLAEDDTFLLPESGFDQDEEPTAELADDPPADPPEDENEEGRALLSDVASPAVQGLDESASRAAEDEVVDGFDESFGNVERSSRPAARLASRISFKDSVRITSGFRSSSHQHQHQHQRPSNALAPLTERTGLLSGQNRTGSAPSDLLVQAVAPSAASSRSQSPLARGSRRASQSSNPLGNAATLLHAGSYQYSSSPASYGGASRSSSPCSSIYAPLQPPSRHCPNPMLVRPIGGPLRRKRSSSSFQEFLRKNRHLSDDDDVGGDGDGDESEEDSDAKADLDLDDDENGGEGDGRDPLRLEYHDLVEQQRAKKAQWEARRRIRAAQKRQQALRDAPTLWTRVARVFLYGHSSSSGEGETPGRREARSAARTAAARGRLAARPPSSSYEHSPVRSSPLARAASHSSLSTVSTMATDSDSNAADTGGPPQQQNGGRRPPNGTTPGKGIKTEADVRFGPAPARYFTVGWIKHQFRRLKRAVAKLFRTAVVGWHASQQRKRERERAEGYGTV</sequence>
<feature type="region of interest" description="Disordered" evidence="1">
    <location>
        <begin position="282"/>
        <end position="390"/>
    </location>
</feature>
<protein>
    <submittedName>
        <fullName evidence="2">Uncharacterized protein</fullName>
    </submittedName>
</protein>
<keyword evidence="3" id="KW-1185">Reference proteome</keyword>
<feature type="compositionally biased region" description="Low complexity" evidence="1">
    <location>
        <begin position="1"/>
        <end position="10"/>
    </location>
</feature>
<feature type="compositionally biased region" description="Basic and acidic residues" evidence="1">
    <location>
        <begin position="381"/>
        <end position="390"/>
    </location>
</feature>
<organism evidence="2 3">
    <name type="scientific">Rhodotorula mucilaginosa</name>
    <name type="common">Yeast</name>
    <name type="synonym">Rhodotorula rubra</name>
    <dbReference type="NCBI Taxonomy" id="5537"/>
    <lineage>
        <taxon>Eukaryota</taxon>
        <taxon>Fungi</taxon>
        <taxon>Dikarya</taxon>
        <taxon>Basidiomycota</taxon>
        <taxon>Pucciniomycotina</taxon>
        <taxon>Microbotryomycetes</taxon>
        <taxon>Sporidiobolales</taxon>
        <taxon>Sporidiobolaceae</taxon>
        <taxon>Rhodotorula</taxon>
    </lineage>
</organism>
<feature type="region of interest" description="Disordered" evidence="1">
    <location>
        <begin position="192"/>
        <end position="270"/>
    </location>
</feature>
<feature type="compositionally biased region" description="Low complexity" evidence="1">
    <location>
        <begin position="513"/>
        <end position="532"/>
    </location>
</feature>
<feature type="region of interest" description="Disordered" evidence="1">
    <location>
        <begin position="1"/>
        <end position="65"/>
    </location>
</feature>
<evidence type="ECO:0000313" key="3">
    <source>
        <dbReference type="Proteomes" id="UP000777482"/>
    </source>
</evidence>
<proteinExistence type="predicted"/>
<feature type="compositionally biased region" description="Low complexity" evidence="1">
    <location>
        <begin position="282"/>
        <end position="305"/>
    </location>
</feature>
<evidence type="ECO:0000256" key="1">
    <source>
        <dbReference type="SAM" id="MobiDB-lite"/>
    </source>
</evidence>
<comment type="caution">
    <text evidence="2">The sequence shown here is derived from an EMBL/GenBank/DDBJ whole genome shotgun (WGS) entry which is preliminary data.</text>
</comment>
<feature type="compositionally biased region" description="Low complexity" evidence="1">
    <location>
        <begin position="237"/>
        <end position="256"/>
    </location>
</feature>
<feature type="compositionally biased region" description="Acidic residues" evidence="1">
    <location>
        <begin position="347"/>
        <end position="364"/>
    </location>
</feature>
<feature type="compositionally biased region" description="Polar residues" evidence="1">
    <location>
        <begin position="491"/>
        <end position="510"/>
    </location>
</feature>
<dbReference type="Proteomes" id="UP000777482">
    <property type="component" value="Unassembled WGS sequence"/>
</dbReference>
<name>A0A9P6W4P1_RHOMI</name>
<evidence type="ECO:0000313" key="2">
    <source>
        <dbReference type="EMBL" id="KAG0663681.1"/>
    </source>
</evidence>
<dbReference type="OrthoDB" id="2537673at2759"/>
<gene>
    <name evidence="2" type="ORF">C6P46_002250</name>
</gene>
<feature type="compositionally biased region" description="Low complexity" evidence="1">
    <location>
        <begin position="457"/>
        <end position="470"/>
    </location>
</feature>
<feature type="compositionally biased region" description="Acidic residues" evidence="1">
    <location>
        <begin position="105"/>
        <end position="129"/>
    </location>
</feature>
<dbReference type="EMBL" id="PUHQ01000018">
    <property type="protein sequence ID" value="KAG0663681.1"/>
    <property type="molecule type" value="Genomic_DNA"/>
</dbReference>
<reference evidence="2 3" key="1">
    <citation type="submission" date="2020-11" db="EMBL/GenBank/DDBJ databases">
        <title>Kefir isolates.</title>
        <authorList>
            <person name="Marcisauskas S."/>
            <person name="Kim Y."/>
            <person name="Blasche S."/>
        </authorList>
    </citation>
    <scope>NUCLEOTIDE SEQUENCE [LARGE SCALE GENOMIC DNA]</scope>
    <source>
        <strain evidence="2 3">KR</strain>
    </source>
</reference>
<dbReference type="AlphaFoldDB" id="A0A9P6W4P1"/>
<feature type="region of interest" description="Disordered" evidence="1">
    <location>
        <begin position="439"/>
        <end position="540"/>
    </location>
</feature>
<feature type="region of interest" description="Disordered" evidence="1">
    <location>
        <begin position="83"/>
        <end position="180"/>
    </location>
</feature>